<comment type="caution">
    <text evidence="2">The sequence shown here is derived from an EMBL/GenBank/DDBJ whole genome shotgun (WGS) entry which is preliminary data.</text>
</comment>
<dbReference type="AlphaFoldDB" id="A0A9D2KNV7"/>
<dbReference type="InterPro" id="IPR049222">
    <property type="entry name" value="DUF6870"/>
</dbReference>
<name>A0A9D2KNV7_9FIRM</name>
<organism evidence="2 3">
    <name type="scientific">Candidatus Lachnoclostridium stercoravium</name>
    <dbReference type="NCBI Taxonomy" id="2838633"/>
    <lineage>
        <taxon>Bacteria</taxon>
        <taxon>Bacillati</taxon>
        <taxon>Bacillota</taxon>
        <taxon>Clostridia</taxon>
        <taxon>Lachnospirales</taxon>
        <taxon>Lachnospiraceae</taxon>
    </lineage>
</organism>
<dbReference type="Pfam" id="PF21757">
    <property type="entry name" value="DUF6870"/>
    <property type="match status" value="1"/>
</dbReference>
<gene>
    <name evidence="2" type="ORF">IAA07_10475</name>
</gene>
<evidence type="ECO:0000313" key="3">
    <source>
        <dbReference type="Proteomes" id="UP000823900"/>
    </source>
</evidence>
<feature type="domain" description="DUF6870" evidence="1">
    <location>
        <begin position="10"/>
        <end position="70"/>
    </location>
</feature>
<proteinExistence type="predicted"/>
<evidence type="ECO:0000259" key="1">
    <source>
        <dbReference type="Pfam" id="PF21757"/>
    </source>
</evidence>
<protein>
    <recommendedName>
        <fullName evidence="1">DUF6870 domain-containing protein</fullName>
    </recommendedName>
</protein>
<dbReference type="Proteomes" id="UP000823900">
    <property type="component" value="Unassembled WGS sequence"/>
</dbReference>
<evidence type="ECO:0000313" key="2">
    <source>
        <dbReference type="EMBL" id="HJA71978.1"/>
    </source>
</evidence>
<dbReference type="EMBL" id="DWZA01000091">
    <property type="protein sequence ID" value="HJA71978.1"/>
    <property type="molecule type" value="Genomic_DNA"/>
</dbReference>
<reference evidence="2" key="2">
    <citation type="submission" date="2021-04" db="EMBL/GenBank/DDBJ databases">
        <authorList>
            <person name="Gilroy R."/>
        </authorList>
    </citation>
    <scope>NUCLEOTIDE SEQUENCE</scope>
    <source>
        <strain evidence="2">CHK178-16964</strain>
    </source>
</reference>
<sequence>MDALNGTGQEEKRADIEKIRIDSSLPLEQRMKQYLERIKDPYCFLCGKTPVRICFSPEGEDLDTKLKHYIQRRGAAAYRRFYGEEQKER</sequence>
<reference evidence="2" key="1">
    <citation type="journal article" date="2021" name="PeerJ">
        <title>Extensive microbial diversity within the chicken gut microbiome revealed by metagenomics and culture.</title>
        <authorList>
            <person name="Gilroy R."/>
            <person name="Ravi A."/>
            <person name="Getino M."/>
            <person name="Pursley I."/>
            <person name="Horton D.L."/>
            <person name="Alikhan N.F."/>
            <person name="Baker D."/>
            <person name="Gharbi K."/>
            <person name="Hall N."/>
            <person name="Watson M."/>
            <person name="Adriaenssens E.M."/>
            <person name="Foster-Nyarko E."/>
            <person name="Jarju S."/>
            <person name="Secka A."/>
            <person name="Antonio M."/>
            <person name="Oren A."/>
            <person name="Chaudhuri R.R."/>
            <person name="La Ragione R."/>
            <person name="Hildebrand F."/>
            <person name="Pallen M.J."/>
        </authorList>
    </citation>
    <scope>NUCLEOTIDE SEQUENCE</scope>
    <source>
        <strain evidence="2">CHK178-16964</strain>
    </source>
</reference>
<accession>A0A9D2KNV7</accession>